<feature type="transmembrane region" description="Helical" evidence="1">
    <location>
        <begin position="92"/>
        <end position="111"/>
    </location>
</feature>
<sequence length="269" mass="28806">MANTAASGWTSFWEKGGWWRALVLAAGYLILYNLLSLPLGPLLAGMPDSNGPGAIFVGILLPILVGCLLLVAFGWSMGWLKELFGRQPLRGSGWMWIAIAVVLVFNILRMATVDYNAAGLETVAAWMLSGLFIGFAEETLTRGYVIKLLHQARYREITVAAISGAVFAGLHASNLLSGQTLIVTAFQLLYTFAFGICMYLAYRLTGRLIVPILLHASTDPSIFLQSAHSVDSPLAAFAGLGNIVVIVVGLGSLFFIRGRSDAPATVPAT</sequence>
<dbReference type="Proteomes" id="UP000802392">
    <property type="component" value="Unassembled WGS sequence"/>
</dbReference>
<dbReference type="EMBL" id="JAAOZD010000005">
    <property type="protein sequence ID" value="NIJ02366.1"/>
    <property type="molecule type" value="Genomic_DNA"/>
</dbReference>
<name>A0ABX0TKS2_9MICC</name>
<keyword evidence="1" id="KW-0812">Transmembrane</keyword>
<keyword evidence="1" id="KW-0472">Membrane</keyword>
<evidence type="ECO:0000313" key="3">
    <source>
        <dbReference type="EMBL" id="NIJ02366.1"/>
    </source>
</evidence>
<dbReference type="Pfam" id="PF02517">
    <property type="entry name" value="Rce1-like"/>
    <property type="match status" value="1"/>
</dbReference>
<keyword evidence="4" id="KW-1185">Reference proteome</keyword>
<reference evidence="3 4" key="1">
    <citation type="submission" date="2020-03" db="EMBL/GenBank/DDBJ databases">
        <title>Genomic Encyclopedia of Type Strains, Phase III (KMG-III): the genomes of soil and plant-associated and newly described type strains.</title>
        <authorList>
            <person name="Whitman W."/>
        </authorList>
    </citation>
    <scope>NUCLEOTIDE SEQUENCE [LARGE SCALE GENOMIC DNA]</scope>
    <source>
        <strain evidence="3 4">CECT 4207</strain>
    </source>
</reference>
<feature type="transmembrane region" description="Helical" evidence="1">
    <location>
        <begin position="182"/>
        <end position="201"/>
    </location>
</feature>
<evidence type="ECO:0000259" key="2">
    <source>
        <dbReference type="Pfam" id="PF02517"/>
    </source>
</evidence>
<feature type="transmembrane region" description="Helical" evidence="1">
    <location>
        <begin position="117"/>
        <end position="136"/>
    </location>
</feature>
<evidence type="ECO:0000256" key="1">
    <source>
        <dbReference type="SAM" id="Phobius"/>
    </source>
</evidence>
<feature type="transmembrane region" description="Helical" evidence="1">
    <location>
        <begin position="17"/>
        <end position="35"/>
    </location>
</feature>
<dbReference type="GO" id="GO:0006508">
    <property type="term" value="P:proteolysis"/>
    <property type="evidence" value="ECO:0007669"/>
    <property type="project" value="UniProtKB-KW"/>
</dbReference>
<keyword evidence="1" id="KW-1133">Transmembrane helix</keyword>
<dbReference type="GO" id="GO:0008233">
    <property type="term" value="F:peptidase activity"/>
    <property type="evidence" value="ECO:0007669"/>
    <property type="project" value="UniProtKB-KW"/>
</dbReference>
<keyword evidence="3" id="KW-0378">Hydrolase</keyword>
<organism evidence="3 4">
    <name type="scientific">Paenarthrobacter ilicis</name>
    <dbReference type="NCBI Taxonomy" id="43665"/>
    <lineage>
        <taxon>Bacteria</taxon>
        <taxon>Bacillati</taxon>
        <taxon>Actinomycetota</taxon>
        <taxon>Actinomycetes</taxon>
        <taxon>Micrococcales</taxon>
        <taxon>Micrococcaceae</taxon>
        <taxon>Paenarthrobacter</taxon>
    </lineage>
</organism>
<gene>
    <name evidence="3" type="ORF">FHR86_002707</name>
</gene>
<feature type="transmembrane region" description="Helical" evidence="1">
    <location>
        <begin position="234"/>
        <end position="256"/>
    </location>
</feature>
<accession>A0ABX0TKS2</accession>
<feature type="transmembrane region" description="Helical" evidence="1">
    <location>
        <begin position="55"/>
        <end position="80"/>
    </location>
</feature>
<dbReference type="InterPro" id="IPR003675">
    <property type="entry name" value="Rce1/LyrA-like_dom"/>
</dbReference>
<comment type="caution">
    <text evidence="3">The sequence shown here is derived from an EMBL/GenBank/DDBJ whole genome shotgun (WGS) entry which is preliminary data.</text>
</comment>
<evidence type="ECO:0000313" key="4">
    <source>
        <dbReference type="Proteomes" id="UP000802392"/>
    </source>
</evidence>
<dbReference type="RefSeq" id="WP_167267495.1">
    <property type="nucleotide sequence ID" value="NZ_BAAAVO010000002.1"/>
</dbReference>
<protein>
    <submittedName>
        <fullName evidence="3">Membrane protease YdiL (CAAX protease family)</fullName>
    </submittedName>
</protein>
<proteinExistence type="predicted"/>
<keyword evidence="3" id="KW-0645">Protease</keyword>
<feature type="domain" description="CAAX prenyl protease 2/Lysostaphin resistance protein A-like" evidence="2">
    <location>
        <begin position="122"/>
        <end position="219"/>
    </location>
</feature>